<accession>A0ABX0RGJ8</accession>
<dbReference type="Proteomes" id="UP001515683">
    <property type="component" value="Unassembled WGS sequence"/>
</dbReference>
<evidence type="ECO:0000259" key="1">
    <source>
        <dbReference type="SMART" id="SM00829"/>
    </source>
</evidence>
<protein>
    <submittedName>
        <fullName evidence="2">NAD(P)-dependent alcohol dehydrogenase</fullName>
    </submittedName>
</protein>
<sequence>MYSYRLHQFGPEARPHLSEEPVPQPLAHQVLLRITACSLNYRDLAILRAASTLSPKAGLIPLSDGVGEVIATGESVSLFRPGDRVAGCFFPHWQAGPLTAEKGRGTYGSQSDGWLTQYKVVDEQALVAIPDYLSDVEAATLPCAAVTAWNSIQQSCPLQPGETLLIQGTGGVSLFALQFARLMGVRVIALTSDEQKAALLRQLGANEVINYRQHPNWSSEVRRLTHGRGVDRVVEIGGPGTLQQSLLSCASGAEIALLGFVAKGDETVDFFTLFKSGTTVRPFSVGSRDDFIAMNRALTTEKLRPVVDKVFPFTQAVEAWDYFEQRQHIGKVVIRFTHE</sequence>
<dbReference type="EMBL" id="VWXF01000015">
    <property type="protein sequence ID" value="NIF24450.1"/>
    <property type="molecule type" value="Genomic_DNA"/>
</dbReference>
<dbReference type="InterPro" id="IPR036291">
    <property type="entry name" value="NAD(P)-bd_dom_sf"/>
</dbReference>
<evidence type="ECO:0000313" key="2">
    <source>
        <dbReference type="EMBL" id="NIF24450.1"/>
    </source>
</evidence>
<keyword evidence="3" id="KW-1185">Reference proteome</keyword>
<name>A0ABX0RGJ8_9GAMM</name>
<dbReference type="SUPFAM" id="SSF51735">
    <property type="entry name" value="NAD(P)-binding Rossmann-fold domains"/>
    <property type="match status" value="1"/>
</dbReference>
<dbReference type="RefSeq" id="WP_167018383.1">
    <property type="nucleotide sequence ID" value="NZ_VWXF01000015.1"/>
</dbReference>
<dbReference type="Gene3D" id="3.90.180.10">
    <property type="entry name" value="Medium-chain alcohol dehydrogenases, catalytic domain"/>
    <property type="match status" value="1"/>
</dbReference>
<reference evidence="2 3" key="1">
    <citation type="journal article" date="2019" name="bioRxiv">
        <title>Bacteria contribute to plant secondary compound degradation in a generalist herbivore system.</title>
        <authorList>
            <person name="Francoeur C.B."/>
            <person name="Khadempour L."/>
            <person name="Moreira-Soto R.D."/>
            <person name="Gotting K."/>
            <person name="Book A.J."/>
            <person name="Pinto-Tomas A.A."/>
            <person name="Keefover-Ring K."/>
            <person name="Currie C.R."/>
        </authorList>
    </citation>
    <scope>NUCLEOTIDE SEQUENCE [LARGE SCALE GENOMIC DNA]</scope>
    <source>
        <strain evidence="2">Acro-835</strain>
    </source>
</reference>
<dbReference type="SUPFAM" id="SSF50129">
    <property type="entry name" value="GroES-like"/>
    <property type="match status" value="1"/>
</dbReference>
<dbReference type="InterPro" id="IPR020843">
    <property type="entry name" value="ER"/>
</dbReference>
<feature type="domain" description="Enoyl reductase (ER)" evidence="1">
    <location>
        <begin position="10"/>
        <end position="334"/>
    </location>
</feature>
<dbReference type="InterPro" id="IPR013149">
    <property type="entry name" value="ADH-like_C"/>
</dbReference>
<dbReference type="Pfam" id="PF08240">
    <property type="entry name" value="ADH_N"/>
    <property type="match status" value="1"/>
</dbReference>
<dbReference type="Pfam" id="PF00107">
    <property type="entry name" value="ADH_zinc_N"/>
    <property type="match status" value="1"/>
</dbReference>
<dbReference type="InterPro" id="IPR013154">
    <property type="entry name" value="ADH-like_N"/>
</dbReference>
<gene>
    <name evidence="2" type="ORF">F3J40_23025</name>
</gene>
<dbReference type="CDD" id="cd08276">
    <property type="entry name" value="MDR7"/>
    <property type="match status" value="1"/>
</dbReference>
<dbReference type="PANTHER" id="PTHR45033">
    <property type="match status" value="1"/>
</dbReference>
<comment type="caution">
    <text evidence="2">The sequence shown here is derived from an EMBL/GenBank/DDBJ whole genome shotgun (WGS) entry which is preliminary data.</text>
</comment>
<evidence type="ECO:0000313" key="3">
    <source>
        <dbReference type="Proteomes" id="UP001515683"/>
    </source>
</evidence>
<organism evidence="2 3">
    <name type="scientific">Candidatus Pantoea multigeneris</name>
    <dbReference type="NCBI Taxonomy" id="2608357"/>
    <lineage>
        <taxon>Bacteria</taxon>
        <taxon>Pseudomonadati</taxon>
        <taxon>Pseudomonadota</taxon>
        <taxon>Gammaproteobacteria</taxon>
        <taxon>Enterobacterales</taxon>
        <taxon>Erwiniaceae</taxon>
        <taxon>Pantoea</taxon>
    </lineage>
</organism>
<dbReference type="Gene3D" id="3.40.50.720">
    <property type="entry name" value="NAD(P)-binding Rossmann-like Domain"/>
    <property type="match status" value="1"/>
</dbReference>
<dbReference type="InterPro" id="IPR052711">
    <property type="entry name" value="Zinc_ADH-like"/>
</dbReference>
<dbReference type="PANTHER" id="PTHR45033:SF2">
    <property type="entry name" value="ZINC-TYPE ALCOHOL DEHYDROGENASE-LIKE PROTEIN C1773.06C"/>
    <property type="match status" value="1"/>
</dbReference>
<proteinExistence type="predicted"/>
<dbReference type="SMART" id="SM00829">
    <property type="entry name" value="PKS_ER"/>
    <property type="match status" value="1"/>
</dbReference>
<dbReference type="InterPro" id="IPR011032">
    <property type="entry name" value="GroES-like_sf"/>
</dbReference>